<dbReference type="InterPro" id="IPR023193">
    <property type="entry name" value="EPSP_synthase_CS"/>
</dbReference>
<feature type="binding site" evidence="8">
    <location>
        <position position="24"/>
    </location>
    <ligand>
        <name>3-phosphoshikimate</name>
        <dbReference type="ChEBI" id="CHEBI:145989"/>
    </ligand>
</feature>
<feature type="binding site" evidence="8">
    <location>
        <position position="25"/>
    </location>
    <ligand>
        <name>3-phosphoshikimate</name>
        <dbReference type="ChEBI" id="CHEBI:145989"/>
    </ligand>
</feature>
<keyword evidence="6 8" id="KW-0057">Aromatic amino acid biosynthesis</keyword>
<evidence type="ECO:0000256" key="4">
    <source>
        <dbReference type="ARBA" id="ARBA00022605"/>
    </source>
</evidence>
<feature type="domain" description="Enolpyruvate transferase" evidence="10">
    <location>
        <begin position="10"/>
        <end position="430"/>
    </location>
</feature>
<comment type="subcellular location">
    <subcellularLocation>
        <location evidence="8">Cytoplasm</location>
    </subcellularLocation>
</comment>
<keyword evidence="3 8" id="KW-0963">Cytoplasm</keyword>
<dbReference type="HAMAP" id="MF_00210">
    <property type="entry name" value="EPSP_synth"/>
    <property type="match status" value="1"/>
</dbReference>
<evidence type="ECO:0000256" key="6">
    <source>
        <dbReference type="ARBA" id="ARBA00023141"/>
    </source>
</evidence>
<comment type="similarity">
    <text evidence="2 8">Belongs to the EPSP synthase family.</text>
</comment>
<dbReference type="OrthoDB" id="9809920at2"/>
<dbReference type="EMBL" id="QFYQ01000001">
    <property type="protein sequence ID" value="RAK53434.1"/>
    <property type="molecule type" value="Genomic_DNA"/>
</dbReference>
<keyword evidence="12" id="KW-1185">Reference proteome</keyword>
<comment type="subunit">
    <text evidence="8">Monomer.</text>
</comment>
<organism evidence="11 12">
    <name type="scientific">Phenylobacterium soli</name>
    <dbReference type="NCBI Taxonomy" id="2170551"/>
    <lineage>
        <taxon>Bacteria</taxon>
        <taxon>Pseudomonadati</taxon>
        <taxon>Pseudomonadota</taxon>
        <taxon>Alphaproteobacteria</taxon>
        <taxon>Caulobacterales</taxon>
        <taxon>Caulobacteraceae</taxon>
        <taxon>Phenylobacterium</taxon>
    </lineage>
</organism>
<dbReference type="AlphaFoldDB" id="A0A328AJ37"/>
<proteinExistence type="inferred from homology"/>
<evidence type="ECO:0000256" key="2">
    <source>
        <dbReference type="ARBA" id="ARBA00009948"/>
    </source>
</evidence>
<reference evidence="12" key="1">
    <citation type="submission" date="2018-05" db="EMBL/GenBank/DDBJ databases">
        <authorList>
            <person name="Li X."/>
        </authorList>
    </citation>
    <scope>NUCLEOTIDE SEQUENCE [LARGE SCALE GENOMIC DNA]</scope>
    <source>
        <strain evidence="12">LX32</strain>
    </source>
</reference>
<evidence type="ECO:0000256" key="8">
    <source>
        <dbReference type="HAMAP-Rule" id="MF_00210"/>
    </source>
</evidence>
<feature type="binding site" evidence="8">
    <location>
        <position position="167"/>
    </location>
    <ligand>
        <name>3-phosphoshikimate</name>
        <dbReference type="ChEBI" id="CHEBI:145989"/>
    </ligand>
</feature>
<dbReference type="GO" id="GO:0008652">
    <property type="term" value="P:amino acid biosynthetic process"/>
    <property type="evidence" value="ECO:0007669"/>
    <property type="project" value="UniProtKB-KW"/>
</dbReference>
<dbReference type="InterPro" id="IPR013792">
    <property type="entry name" value="RNA3'P_cycl/enolpyr_Trfase_a/b"/>
</dbReference>
<keyword evidence="5 8" id="KW-0808">Transferase</keyword>
<evidence type="ECO:0000256" key="1">
    <source>
        <dbReference type="ARBA" id="ARBA00004811"/>
    </source>
</evidence>
<feature type="binding site" evidence="8">
    <location>
        <position position="397"/>
    </location>
    <ligand>
        <name>phosphoenolpyruvate</name>
        <dbReference type="ChEBI" id="CHEBI:58702"/>
    </ligand>
</feature>
<evidence type="ECO:0000256" key="9">
    <source>
        <dbReference type="SAM" id="MobiDB-lite"/>
    </source>
</evidence>
<dbReference type="EC" id="2.5.1.19" evidence="8"/>
<dbReference type="SUPFAM" id="SSF55205">
    <property type="entry name" value="EPT/RTPC-like"/>
    <property type="match status" value="1"/>
</dbReference>
<dbReference type="PROSITE" id="PS00885">
    <property type="entry name" value="EPSP_SYNTHASE_2"/>
    <property type="match status" value="1"/>
</dbReference>
<dbReference type="Pfam" id="PF00275">
    <property type="entry name" value="EPSP_synthase"/>
    <property type="match status" value="1"/>
</dbReference>
<evidence type="ECO:0000256" key="7">
    <source>
        <dbReference type="ARBA" id="ARBA00044633"/>
    </source>
</evidence>
<comment type="function">
    <text evidence="8">Catalyzes the transfer of the enolpyruvyl moiety of phosphoenolpyruvate (PEP) to the 5-hydroxyl of shikimate-3-phosphate (S3P) to produce enolpyruvyl shikimate-3-phosphate and inorganic phosphate.</text>
</comment>
<feature type="binding site" evidence="8">
    <location>
        <position position="346"/>
    </location>
    <ligand>
        <name>3-phosphoshikimate</name>
        <dbReference type="ChEBI" id="CHEBI:145989"/>
    </ligand>
</feature>
<evidence type="ECO:0000259" key="10">
    <source>
        <dbReference type="Pfam" id="PF00275"/>
    </source>
</evidence>
<dbReference type="GO" id="GO:0005737">
    <property type="term" value="C:cytoplasm"/>
    <property type="evidence" value="ECO:0007669"/>
    <property type="project" value="UniProtKB-SubCell"/>
</dbReference>
<dbReference type="UniPathway" id="UPA00053">
    <property type="reaction ID" value="UER00089"/>
</dbReference>
<dbReference type="PIRSF" id="PIRSF000505">
    <property type="entry name" value="EPSPS"/>
    <property type="match status" value="1"/>
</dbReference>
<feature type="binding site" evidence="8">
    <location>
        <position position="169"/>
    </location>
    <ligand>
        <name>phosphoenolpyruvate</name>
        <dbReference type="ChEBI" id="CHEBI:58702"/>
    </ligand>
</feature>
<protein>
    <recommendedName>
        <fullName evidence="8">3-phosphoshikimate 1-carboxyvinyltransferase</fullName>
        <ecNumber evidence="8">2.5.1.19</ecNumber>
    </recommendedName>
    <alternativeName>
        <fullName evidence="8">5-enolpyruvylshikimate-3-phosphate synthase</fullName>
        <shortName evidence="8">EPSP synthase</shortName>
        <shortName evidence="8">EPSPS</shortName>
    </alternativeName>
</protein>
<evidence type="ECO:0000313" key="11">
    <source>
        <dbReference type="EMBL" id="RAK53434.1"/>
    </source>
</evidence>
<feature type="binding site" evidence="8">
    <location>
        <position position="319"/>
    </location>
    <ligand>
        <name>3-phosphoshikimate</name>
        <dbReference type="ChEBI" id="CHEBI:145989"/>
    </ligand>
</feature>
<dbReference type="Gene3D" id="3.65.10.10">
    <property type="entry name" value="Enolpyruvate transferase domain"/>
    <property type="match status" value="2"/>
</dbReference>
<dbReference type="GO" id="GO:0003866">
    <property type="term" value="F:3-phosphoshikimate 1-carboxyvinyltransferase activity"/>
    <property type="evidence" value="ECO:0007669"/>
    <property type="project" value="UniProtKB-UniRule"/>
</dbReference>
<gene>
    <name evidence="8 11" type="primary">aroA</name>
    <name evidence="11" type="ORF">DJ017_02265</name>
</gene>
<dbReference type="InterPro" id="IPR006264">
    <property type="entry name" value="EPSP_synthase"/>
</dbReference>
<dbReference type="GO" id="GO:0009423">
    <property type="term" value="P:chorismate biosynthetic process"/>
    <property type="evidence" value="ECO:0007669"/>
    <property type="project" value="UniProtKB-UniRule"/>
</dbReference>
<evidence type="ECO:0000313" key="12">
    <source>
        <dbReference type="Proteomes" id="UP000249254"/>
    </source>
</evidence>
<feature type="binding site" evidence="8">
    <location>
        <position position="169"/>
    </location>
    <ligand>
        <name>3-phosphoshikimate</name>
        <dbReference type="ChEBI" id="CHEBI:145989"/>
    </ligand>
</feature>
<name>A0A328AJ37_9CAUL</name>
<comment type="pathway">
    <text evidence="1 8">Metabolic intermediate biosynthesis; chorismate biosynthesis; chorismate from D-erythrose 4-phosphate and phosphoenolpyruvate: step 6/7.</text>
</comment>
<evidence type="ECO:0000256" key="3">
    <source>
        <dbReference type="ARBA" id="ARBA00022490"/>
    </source>
</evidence>
<feature type="region of interest" description="Disordered" evidence="9">
    <location>
        <begin position="1"/>
        <end position="21"/>
    </location>
</feature>
<comment type="catalytic activity">
    <reaction evidence="7">
        <text>3-phosphoshikimate + phosphoenolpyruvate = 5-O-(1-carboxyvinyl)-3-phosphoshikimate + phosphate</text>
        <dbReference type="Rhea" id="RHEA:21256"/>
        <dbReference type="ChEBI" id="CHEBI:43474"/>
        <dbReference type="ChEBI" id="CHEBI:57701"/>
        <dbReference type="ChEBI" id="CHEBI:58702"/>
        <dbReference type="ChEBI" id="CHEBI:145989"/>
        <dbReference type="EC" id="2.5.1.19"/>
    </reaction>
    <physiologicalReaction direction="left-to-right" evidence="7">
        <dbReference type="Rhea" id="RHEA:21257"/>
    </physiologicalReaction>
</comment>
<dbReference type="InterPro" id="IPR001986">
    <property type="entry name" value="Enolpyruvate_Tfrase_dom"/>
</dbReference>
<dbReference type="CDD" id="cd01556">
    <property type="entry name" value="EPSP_synthase"/>
    <property type="match status" value="1"/>
</dbReference>
<dbReference type="PROSITE" id="PS00104">
    <property type="entry name" value="EPSP_SYNTHASE_1"/>
    <property type="match status" value="1"/>
</dbReference>
<dbReference type="PANTHER" id="PTHR21090">
    <property type="entry name" value="AROM/DEHYDROQUINATE SYNTHASE"/>
    <property type="match status" value="1"/>
</dbReference>
<accession>A0A328AJ37</accession>
<feature type="binding site" evidence="8">
    <location>
        <position position="29"/>
    </location>
    <ligand>
        <name>3-phosphoshikimate</name>
        <dbReference type="ChEBI" id="CHEBI:145989"/>
    </ligand>
</feature>
<keyword evidence="4 8" id="KW-0028">Amino-acid biosynthesis</keyword>
<comment type="caution">
    <text evidence="8">Lacks conserved residue(s) required for the propagation of feature annotation.</text>
</comment>
<feature type="binding site" evidence="8">
    <location>
        <position position="24"/>
    </location>
    <ligand>
        <name>phosphoenolpyruvate</name>
        <dbReference type="ChEBI" id="CHEBI:58702"/>
    </ligand>
</feature>
<dbReference type="GO" id="GO:0009073">
    <property type="term" value="P:aromatic amino acid family biosynthetic process"/>
    <property type="evidence" value="ECO:0007669"/>
    <property type="project" value="UniProtKB-KW"/>
</dbReference>
<dbReference type="NCBIfam" id="TIGR01356">
    <property type="entry name" value="aroA"/>
    <property type="match status" value="1"/>
</dbReference>
<dbReference type="PANTHER" id="PTHR21090:SF5">
    <property type="entry name" value="PENTAFUNCTIONAL AROM POLYPEPTIDE"/>
    <property type="match status" value="1"/>
</dbReference>
<feature type="active site" description="Proton acceptor" evidence="8">
    <location>
        <position position="319"/>
    </location>
</feature>
<comment type="caution">
    <text evidence="11">The sequence shown here is derived from an EMBL/GenBank/DDBJ whole genome shotgun (WGS) entry which is preliminary data.</text>
</comment>
<sequence length="442" mass="45815">MTAAQLTARRGGPLKGRVRAPGDKSISHRALILGALATGETKIEGLLEGEDVKRTAAAMAAFGAEVERLGEGAWRVRGHGGLAEPKDVVDCGNSGTGVRLIMGAAAGYDLAATFTGDESLRGRPMRRVLKPLGEMGASWTARSNERLPLTLKGGGLKRIAYRLPEPSAQVKSAVLLAGLNAAGGAEVIEPEATRDHTERMLRAFGVNVEVKDADDERRIVVPGGQALTGTFVRVPGDPSSAAFPLVAALITPGSEVTVEGVLLNPLRTGLFETLREMGADLTYSNVREESGEQVGDITARHSALTGVVVPPGRAPSMIDEYPILGVAAAFAEGPTVMRGLAELRVKESDRIALMARGLEACGVAVEEEPEGLTVVGAVRANHGVAGGAAVTTHGDHRIAMSHLVLGLASGEAVSVDQPGMIATSFPGFVELMRSLGGEIAAV</sequence>
<dbReference type="InterPro" id="IPR036968">
    <property type="entry name" value="Enolpyruvate_Tfrase_sf"/>
</dbReference>
<dbReference type="FunFam" id="3.65.10.10:FF:000005">
    <property type="entry name" value="3-phosphoshikimate 1-carboxyvinyltransferase"/>
    <property type="match status" value="1"/>
</dbReference>
<feature type="binding site" evidence="8">
    <location>
        <position position="350"/>
    </location>
    <ligand>
        <name>phosphoenolpyruvate</name>
        <dbReference type="ChEBI" id="CHEBI:58702"/>
    </ligand>
</feature>
<feature type="binding site" evidence="8">
    <location>
        <position position="123"/>
    </location>
    <ligand>
        <name>phosphoenolpyruvate</name>
        <dbReference type="ChEBI" id="CHEBI:58702"/>
    </ligand>
</feature>
<evidence type="ECO:0000256" key="5">
    <source>
        <dbReference type="ARBA" id="ARBA00022679"/>
    </source>
</evidence>
<feature type="binding site" evidence="8">
    <location>
        <position position="95"/>
    </location>
    <ligand>
        <name>phosphoenolpyruvate</name>
        <dbReference type="ChEBI" id="CHEBI:58702"/>
    </ligand>
</feature>
<dbReference type="RefSeq" id="WP_111527186.1">
    <property type="nucleotide sequence ID" value="NZ_JBHRSG010000001.1"/>
</dbReference>
<dbReference type="Proteomes" id="UP000249254">
    <property type="component" value="Unassembled WGS sequence"/>
</dbReference>